<feature type="domain" description="FAD-binding" evidence="5">
    <location>
        <begin position="266"/>
        <end position="502"/>
    </location>
</feature>
<evidence type="ECO:0000256" key="1">
    <source>
        <dbReference type="ARBA" id="ARBA00023002"/>
    </source>
</evidence>
<sequence length="553" mass="61498">MKLEVFSLLPDPVGDSILLLQSAQLALQTEIQKFEEIGKGICSLFDDSDKTSGVSVPSVPVDPLVYMENASDGCWSEFNHAYLSKIVPTLERQLNEAEGSLKEKELRIAELETMTCMDSPQERVRSTIEQQNKRCIEIEAELQDLFKKKLEAEVESVVISRSSMDLSDLVEDKLKLLKEQISLSKERALSPRMTNKGVMLQGQSEKSDAMYGSILSCEEIQKMQKRVVKLHRMTIKTDEGKELRSFEFKDVDPSQEVRAVERRVLLQTLADALPPNSVQFSSKLAKIETNQGTGETQLELTNGTKLSAKVVIGCDGIRSQIAQWMGFPEPKYAGHCAIRGLAVYSEGQPHQPRVSYIYGRGVRAGFVPVSPTKVYWFICFNRSSPGPKISNPLEVKRQALDLVSNWPSELRDTIDLTPEETISRAALEDRWLWPTLTPPVSKGGVVLAGDAWHPMTPNLGQGGCCALEDAIVLAKKLSRAINHGQGSIIDAMKSYGDERWPRVFPLTIRANLVGNLLQWENPAVCAVRNSIVIPKVVQIGPLLEHTNFASEPL</sequence>
<dbReference type="InterPro" id="IPR044560">
    <property type="entry name" value="MOase"/>
</dbReference>
<comment type="similarity">
    <text evidence="3">Belongs to the 3-hydroxybenzoate 6-hydroxylase family.</text>
</comment>
<evidence type="ECO:0000256" key="3">
    <source>
        <dbReference type="ARBA" id="ARBA00024018"/>
    </source>
</evidence>
<dbReference type="Gramene" id="AUR62018863-RA">
    <property type="protein sequence ID" value="AUR62018863-RA:cds"/>
    <property type="gene ID" value="AUR62018863"/>
</dbReference>
<dbReference type="Gene3D" id="3.50.50.60">
    <property type="entry name" value="FAD/NAD(P)-binding domain"/>
    <property type="match status" value="1"/>
</dbReference>
<dbReference type="InterPro" id="IPR036188">
    <property type="entry name" value="FAD/NAD-bd_sf"/>
</dbReference>
<organism evidence="6 7">
    <name type="scientific">Chenopodium quinoa</name>
    <name type="common">Quinoa</name>
    <dbReference type="NCBI Taxonomy" id="63459"/>
    <lineage>
        <taxon>Eukaryota</taxon>
        <taxon>Viridiplantae</taxon>
        <taxon>Streptophyta</taxon>
        <taxon>Embryophyta</taxon>
        <taxon>Tracheophyta</taxon>
        <taxon>Spermatophyta</taxon>
        <taxon>Magnoliopsida</taxon>
        <taxon>eudicotyledons</taxon>
        <taxon>Gunneridae</taxon>
        <taxon>Pentapetalae</taxon>
        <taxon>Caryophyllales</taxon>
        <taxon>Chenopodiaceae</taxon>
        <taxon>Chenopodioideae</taxon>
        <taxon>Atripliceae</taxon>
        <taxon>Chenopodium</taxon>
    </lineage>
</organism>
<name>A0A803LUG9_CHEQI</name>
<dbReference type="Proteomes" id="UP000596660">
    <property type="component" value="Unplaced"/>
</dbReference>
<dbReference type="Pfam" id="PF01494">
    <property type="entry name" value="FAD_binding_3"/>
    <property type="match status" value="1"/>
</dbReference>
<proteinExistence type="inferred from homology"/>
<dbReference type="AlphaFoldDB" id="A0A803LUG9"/>
<keyword evidence="2" id="KW-0503">Monooxygenase</keyword>
<evidence type="ECO:0000256" key="4">
    <source>
        <dbReference type="SAM" id="Coils"/>
    </source>
</evidence>
<reference evidence="6" key="1">
    <citation type="journal article" date="2017" name="Nature">
        <title>The genome of Chenopodium quinoa.</title>
        <authorList>
            <person name="Jarvis D.E."/>
            <person name="Ho Y.S."/>
            <person name="Lightfoot D.J."/>
            <person name="Schmoeckel S.M."/>
            <person name="Li B."/>
            <person name="Borm T.J.A."/>
            <person name="Ohyanagi H."/>
            <person name="Mineta K."/>
            <person name="Michell C.T."/>
            <person name="Saber N."/>
            <person name="Kharbatia N.M."/>
            <person name="Rupper R.R."/>
            <person name="Sharp A.R."/>
            <person name="Dally N."/>
            <person name="Boughton B.A."/>
            <person name="Woo Y.H."/>
            <person name="Gao G."/>
            <person name="Schijlen E.G.W.M."/>
            <person name="Guo X."/>
            <person name="Momin A.A."/>
            <person name="Negrao S."/>
            <person name="Al-Babili S."/>
            <person name="Gehring C."/>
            <person name="Roessner U."/>
            <person name="Jung C."/>
            <person name="Murphy K."/>
            <person name="Arold S.T."/>
            <person name="Gojobori T."/>
            <person name="van der Linden C.G."/>
            <person name="van Loo E.N."/>
            <person name="Jellen E.N."/>
            <person name="Maughan P.J."/>
            <person name="Tester M."/>
        </authorList>
    </citation>
    <scope>NUCLEOTIDE SEQUENCE [LARGE SCALE GENOMIC DNA]</scope>
    <source>
        <strain evidence="6">cv. PI 614886</strain>
    </source>
</reference>
<accession>A0A803LUG9</accession>
<dbReference type="InterPro" id="IPR002938">
    <property type="entry name" value="FAD-bd"/>
</dbReference>
<dbReference type="PANTHER" id="PTHR45934">
    <property type="entry name" value="FAD/NAD(P)-BINDING OXIDOREDUCTASE FAMILY PROTEIN"/>
    <property type="match status" value="1"/>
</dbReference>
<keyword evidence="1" id="KW-0560">Oxidoreductase</keyword>
<protein>
    <recommendedName>
        <fullName evidence="5">FAD-binding domain-containing protein</fullName>
    </recommendedName>
</protein>
<dbReference type="GO" id="GO:0071949">
    <property type="term" value="F:FAD binding"/>
    <property type="evidence" value="ECO:0007669"/>
    <property type="project" value="InterPro"/>
</dbReference>
<evidence type="ECO:0000259" key="5">
    <source>
        <dbReference type="Pfam" id="PF01494"/>
    </source>
</evidence>
<reference evidence="6" key="2">
    <citation type="submission" date="2021-03" db="UniProtKB">
        <authorList>
            <consortium name="EnsemblPlants"/>
        </authorList>
    </citation>
    <scope>IDENTIFICATION</scope>
</reference>
<evidence type="ECO:0000313" key="6">
    <source>
        <dbReference type="EnsemblPlants" id="AUR62018863-RA:cds"/>
    </source>
</evidence>
<keyword evidence="7" id="KW-1185">Reference proteome</keyword>
<evidence type="ECO:0000256" key="2">
    <source>
        <dbReference type="ARBA" id="ARBA00023033"/>
    </source>
</evidence>
<feature type="coiled-coil region" evidence="4">
    <location>
        <begin position="87"/>
        <end position="155"/>
    </location>
</feature>
<evidence type="ECO:0000313" key="7">
    <source>
        <dbReference type="Proteomes" id="UP000596660"/>
    </source>
</evidence>
<dbReference type="SUPFAM" id="SSF51905">
    <property type="entry name" value="FAD/NAD(P)-binding domain"/>
    <property type="match status" value="1"/>
</dbReference>
<dbReference type="PANTHER" id="PTHR45934:SF9">
    <property type="entry name" value="FAD_NAD(P)-BINDING OXIDOREDUCTASE FAMILY PROTEIN"/>
    <property type="match status" value="1"/>
</dbReference>
<dbReference type="GO" id="GO:0004497">
    <property type="term" value="F:monooxygenase activity"/>
    <property type="evidence" value="ECO:0007669"/>
    <property type="project" value="UniProtKB-KW"/>
</dbReference>
<dbReference type="PRINTS" id="PR00420">
    <property type="entry name" value="RNGMNOXGNASE"/>
</dbReference>
<dbReference type="EnsemblPlants" id="AUR62018863-RA">
    <property type="protein sequence ID" value="AUR62018863-RA:cds"/>
    <property type="gene ID" value="AUR62018863"/>
</dbReference>
<keyword evidence="4" id="KW-0175">Coiled coil</keyword>